<dbReference type="GO" id="GO:0016020">
    <property type="term" value="C:membrane"/>
    <property type="evidence" value="ECO:0007669"/>
    <property type="project" value="TreeGrafter"/>
</dbReference>
<keyword evidence="2" id="KW-1133">Transmembrane helix</keyword>
<evidence type="ECO:0008006" key="5">
    <source>
        <dbReference type="Google" id="ProtNLM"/>
    </source>
</evidence>
<gene>
    <name evidence="3" type="ORF">G5714_005084</name>
</gene>
<keyword evidence="4" id="KW-1185">Reference proteome</keyword>
<feature type="transmembrane region" description="Helical" evidence="2">
    <location>
        <begin position="238"/>
        <end position="260"/>
    </location>
</feature>
<dbReference type="AlphaFoldDB" id="A0A7J6D6I7"/>
<dbReference type="InterPro" id="IPR042398">
    <property type="entry name" value="BCL2L13"/>
</dbReference>
<dbReference type="EMBL" id="JAAMOB010000004">
    <property type="protein sequence ID" value="KAF4114861.1"/>
    <property type="molecule type" value="Genomic_DNA"/>
</dbReference>
<dbReference type="Proteomes" id="UP000579812">
    <property type="component" value="Unassembled WGS sequence"/>
</dbReference>
<keyword evidence="2" id="KW-0472">Membrane</keyword>
<dbReference type="PANTHER" id="PTHR15758">
    <property type="entry name" value="BCL-2-LIKE PROTEIN 13"/>
    <property type="match status" value="1"/>
</dbReference>
<proteinExistence type="predicted"/>
<dbReference type="GO" id="GO:0005739">
    <property type="term" value="C:mitochondrion"/>
    <property type="evidence" value="ECO:0007669"/>
    <property type="project" value="TreeGrafter"/>
</dbReference>
<evidence type="ECO:0000256" key="1">
    <source>
        <dbReference type="SAM" id="MobiDB-lite"/>
    </source>
</evidence>
<dbReference type="GO" id="GO:0006915">
    <property type="term" value="P:apoptotic process"/>
    <property type="evidence" value="ECO:0007669"/>
    <property type="project" value="InterPro"/>
</dbReference>
<dbReference type="PANTHER" id="PTHR15758:SF2">
    <property type="entry name" value="BCL-2-LIKE PROTEIN 13"/>
    <property type="match status" value="1"/>
</dbReference>
<evidence type="ECO:0000256" key="2">
    <source>
        <dbReference type="SAM" id="Phobius"/>
    </source>
</evidence>
<protein>
    <recommendedName>
        <fullName evidence="5">Bcl-2-like protein 13</fullName>
    </recommendedName>
</protein>
<name>A0A7J6D6I7_9TELE</name>
<feature type="region of interest" description="Disordered" evidence="1">
    <location>
        <begin position="1"/>
        <end position="89"/>
    </location>
</feature>
<evidence type="ECO:0000313" key="3">
    <source>
        <dbReference type="EMBL" id="KAF4114861.1"/>
    </source>
</evidence>
<evidence type="ECO:0000313" key="4">
    <source>
        <dbReference type="Proteomes" id="UP000579812"/>
    </source>
</evidence>
<reference evidence="3 4" key="1">
    <citation type="submission" date="2020-04" db="EMBL/GenBank/DDBJ databases">
        <title>Chromosome-level genome assembly of a cyprinid fish Onychostoma macrolepis by integration of Nanopore Sequencing, Bionano and Hi-C technology.</title>
        <authorList>
            <person name="Wang D."/>
        </authorList>
    </citation>
    <scope>NUCLEOTIDE SEQUENCE [LARGE SCALE GENOMIC DNA]</scope>
    <source>
        <strain evidence="3">SWU-2019</strain>
        <tissue evidence="3">Muscle</tissue>
    </source>
</reference>
<feature type="compositionally biased region" description="Low complexity" evidence="1">
    <location>
        <begin position="208"/>
        <end position="223"/>
    </location>
</feature>
<accession>A0A7J6D6I7</accession>
<organism evidence="3 4">
    <name type="scientific">Onychostoma macrolepis</name>
    <dbReference type="NCBI Taxonomy" id="369639"/>
    <lineage>
        <taxon>Eukaryota</taxon>
        <taxon>Metazoa</taxon>
        <taxon>Chordata</taxon>
        <taxon>Craniata</taxon>
        <taxon>Vertebrata</taxon>
        <taxon>Euteleostomi</taxon>
        <taxon>Actinopterygii</taxon>
        <taxon>Neopterygii</taxon>
        <taxon>Teleostei</taxon>
        <taxon>Ostariophysi</taxon>
        <taxon>Cypriniformes</taxon>
        <taxon>Cyprinidae</taxon>
        <taxon>Acrossocheilinae</taxon>
        <taxon>Onychostoma</taxon>
    </lineage>
</organism>
<feature type="region of interest" description="Disordered" evidence="1">
    <location>
        <begin position="200"/>
        <end position="224"/>
    </location>
</feature>
<keyword evidence="2" id="KW-0812">Transmembrane</keyword>
<comment type="caution">
    <text evidence="3">The sequence shown here is derived from an EMBL/GenBank/DDBJ whole genome shotgun (WGS) entry which is preliminary data.</text>
</comment>
<sequence>MTAAAAARSKRSSILSEDRQFADPDPPQDRTSSLEESSSGSGPWQTASLAESWASISGMEPELGSLETSEMVLVQEDHSENHSSTSDIIHLEAELHQRAESDDEEEELQSSMLSMIGSELEEIRALPVESDLKPPQTVELLMCVEEPVVEEIDAEVASEPVFTHTPLLSEPLDFTLASVPIPEIISQVLDYLPPSTVTVSEEPRASESESINAPSVSASSSEEVVPKADPHSAASFELPVLLVGGAALVAVVGILTYTLIRK</sequence>